<gene>
    <name evidence="2" type="ORF">GCM10022378_11560</name>
</gene>
<feature type="region of interest" description="Disordered" evidence="1">
    <location>
        <begin position="30"/>
        <end position="59"/>
    </location>
</feature>
<dbReference type="EMBL" id="BAABCK010000021">
    <property type="protein sequence ID" value="GAA3723143.1"/>
    <property type="molecule type" value="Genomic_DNA"/>
</dbReference>
<name>A0ABP7EW31_9STAP</name>
<reference evidence="3" key="1">
    <citation type="journal article" date="2019" name="Int. J. Syst. Evol. Microbiol.">
        <title>The Global Catalogue of Microorganisms (GCM) 10K type strain sequencing project: providing services to taxonomists for standard genome sequencing and annotation.</title>
        <authorList>
            <consortium name="The Broad Institute Genomics Platform"/>
            <consortium name="The Broad Institute Genome Sequencing Center for Infectious Disease"/>
            <person name="Wu L."/>
            <person name="Ma J."/>
        </authorList>
    </citation>
    <scope>NUCLEOTIDE SEQUENCE [LARGE SCALE GENOMIC DNA]</scope>
    <source>
        <strain evidence="3">JCM 16981</strain>
    </source>
</reference>
<evidence type="ECO:0000313" key="2">
    <source>
        <dbReference type="EMBL" id="GAA3723143.1"/>
    </source>
</evidence>
<proteinExistence type="predicted"/>
<dbReference type="RefSeq" id="WP_344702327.1">
    <property type="nucleotide sequence ID" value="NZ_BAABCK010000021.1"/>
</dbReference>
<sequence>MDKSERYLKDIAKSLQAVEKNTAEIARELKKQGRKPTIDERTTEIADAIKSRQIDHRRE</sequence>
<protein>
    <submittedName>
        <fullName evidence="2">Uncharacterized protein</fullName>
    </submittedName>
</protein>
<evidence type="ECO:0000313" key="3">
    <source>
        <dbReference type="Proteomes" id="UP001500920"/>
    </source>
</evidence>
<comment type="caution">
    <text evidence="2">The sequence shown here is derived from an EMBL/GenBank/DDBJ whole genome shotgun (WGS) entry which is preliminary data.</text>
</comment>
<evidence type="ECO:0000256" key="1">
    <source>
        <dbReference type="SAM" id="MobiDB-lite"/>
    </source>
</evidence>
<organism evidence="2 3">
    <name type="scientific">Salinicoccus jeotgali</name>
    <dbReference type="NCBI Taxonomy" id="381634"/>
    <lineage>
        <taxon>Bacteria</taxon>
        <taxon>Bacillati</taxon>
        <taxon>Bacillota</taxon>
        <taxon>Bacilli</taxon>
        <taxon>Bacillales</taxon>
        <taxon>Staphylococcaceae</taxon>
        <taxon>Salinicoccus</taxon>
    </lineage>
</organism>
<dbReference type="Proteomes" id="UP001500920">
    <property type="component" value="Unassembled WGS sequence"/>
</dbReference>
<keyword evidence="3" id="KW-1185">Reference proteome</keyword>
<accession>A0ABP7EW31</accession>